<evidence type="ECO:0000313" key="3">
    <source>
        <dbReference type="Proteomes" id="UP000054549"/>
    </source>
</evidence>
<dbReference type="OrthoDB" id="3352450at2759"/>
<dbReference type="AlphaFoldDB" id="A0A0C2SUJ6"/>
<dbReference type="EMBL" id="KN818359">
    <property type="protein sequence ID" value="KIL57734.1"/>
    <property type="molecule type" value="Genomic_DNA"/>
</dbReference>
<gene>
    <name evidence="2" type="ORF">M378DRAFT_171415</name>
</gene>
<protein>
    <submittedName>
        <fullName evidence="2">Uncharacterized protein</fullName>
    </submittedName>
</protein>
<dbReference type="InParanoid" id="A0A0C2SUJ6"/>
<feature type="transmembrane region" description="Helical" evidence="1">
    <location>
        <begin position="30"/>
        <end position="48"/>
    </location>
</feature>
<accession>A0A0C2SUJ6</accession>
<proteinExistence type="predicted"/>
<name>A0A0C2SUJ6_AMAMK</name>
<feature type="transmembrane region" description="Helical" evidence="1">
    <location>
        <begin position="54"/>
        <end position="71"/>
    </location>
</feature>
<keyword evidence="1" id="KW-1133">Transmembrane helix</keyword>
<sequence length="105" mass="11455">MDHTSTAQRRRQLPPDAEDRVIREARKEGVFAGLTSGLASAIIGSHLMRFNRNTTIFCGVVTGILSGYYFTKALTDTAVAQLRAEQIRQAAERDQIGASSVSSNQ</sequence>
<evidence type="ECO:0000313" key="2">
    <source>
        <dbReference type="EMBL" id="KIL57734.1"/>
    </source>
</evidence>
<dbReference type="HOGENOM" id="CLU_172682_1_0_1"/>
<reference evidence="2 3" key="1">
    <citation type="submission" date="2014-04" db="EMBL/GenBank/DDBJ databases">
        <title>Evolutionary Origins and Diversification of the Mycorrhizal Mutualists.</title>
        <authorList>
            <consortium name="DOE Joint Genome Institute"/>
            <consortium name="Mycorrhizal Genomics Consortium"/>
            <person name="Kohler A."/>
            <person name="Kuo A."/>
            <person name="Nagy L.G."/>
            <person name="Floudas D."/>
            <person name="Copeland A."/>
            <person name="Barry K.W."/>
            <person name="Cichocki N."/>
            <person name="Veneault-Fourrey C."/>
            <person name="LaButti K."/>
            <person name="Lindquist E.A."/>
            <person name="Lipzen A."/>
            <person name="Lundell T."/>
            <person name="Morin E."/>
            <person name="Murat C."/>
            <person name="Riley R."/>
            <person name="Ohm R."/>
            <person name="Sun H."/>
            <person name="Tunlid A."/>
            <person name="Henrissat B."/>
            <person name="Grigoriev I.V."/>
            <person name="Hibbett D.S."/>
            <person name="Martin F."/>
        </authorList>
    </citation>
    <scope>NUCLEOTIDE SEQUENCE [LARGE SCALE GENOMIC DNA]</scope>
    <source>
        <strain evidence="2 3">Koide BX008</strain>
    </source>
</reference>
<dbReference type="Proteomes" id="UP000054549">
    <property type="component" value="Unassembled WGS sequence"/>
</dbReference>
<keyword evidence="3" id="KW-1185">Reference proteome</keyword>
<keyword evidence="1" id="KW-0812">Transmembrane</keyword>
<evidence type="ECO:0000256" key="1">
    <source>
        <dbReference type="SAM" id="Phobius"/>
    </source>
</evidence>
<keyword evidence="1" id="KW-0472">Membrane</keyword>
<organism evidence="2 3">
    <name type="scientific">Amanita muscaria (strain Koide BX008)</name>
    <dbReference type="NCBI Taxonomy" id="946122"/>
    <lineage>
        <taxon>Eukaryota</taxon>
        <taxon>Fungi</taxon>
        <taxon>Dikarya</taxon>
        <taxon>Basidiomycota</taxon>
        <taxon>Agaricomycotina</taxon>
        <taxon>Agaricomycetes</taxon>
        <taxon>Agaricomycetidae</taxon>
        <taxon>Agaricales</taxon>
        <taxon>Pluteineae</taxon>
        <taxon>Amanitaceae</taxon>
        <taxon>Amanita</taxon>
    </lineage>
</organism>